<dbReference type="Gramene" id="ERN19806">
    <property type="protein sequence ID" value="ERN19806"/>
    <property type="gene ID" value="AMTR_s00064p00154290"/>
</dbReference>
<dbReference type="EMBL" id="KI392064">
    <property type="protein sequence ID" value="ERN19806.1"/>
    <property type="molecule type" value="Genomic_DNA"/>
</dbReference>
<reference evidence="3" key="1">
    <citation type="journal article" date="2013" name="Science">
        <title>The Amborella genome and the evolution of flowering plants.</title>
        <authorList>
            <consortium name="Amborella Genome Project"/>
        </authorList>
    </citation>
    <scope>NUCLEOTIDE SEQUENCE [LARGE SCALE GENOMIC DNA]</scope>
</reference>
<dbReference type="AlphaFoldDB" id="U5D2E6"/>
<keyword evidence="3" id="KW-1185">Reference proteome</keyword>
<protein>
    <submittedName>
        <fullName evidence="2">Uncharacterized protein</fullName>
    </submittedName>
</protein>
<dbReference type="Proteomes" id="UP000017836">
    <property type="component" value="Unassembled WGS sequence"/>
</dbReference>
<accession>U5D2E6</accession>
<evidence type="ECO:0000313" key="2">
    <source>
        <dbReference type="EMBL" id="ERN19806.1"/>
    </source>
</evidence>
<feature type="compositionally biased region" description="Basic and acidic residues" evidence="1">
    <location>
        <begin position="138"/>
        <end position="148"/>
    </location>
</feature>
<sequence>MERIGKGNKRIGGKVRQRKNWGEGWDVPRERWRRGIEARVDIQKGKGVRGKSRGWNRSSHTSERVVSVMTTGSHGRRWVFFHNGICWKFDEAGGGRGELRTRRSKAGVREGVWRTTWVEEVQTMGSRLSASGWVGNDGEARRDKRDDEGGVMGRGEEKDDAMDG</sequence>
<gene>
    <name evidence="2" type="ORF">AMTR_s00064p00154290</name>
</gene>
<dbReference type="HOGENOM" id="CLU_1621247_0_0_1"/>
<organism evidence="2 3">
    <name type="scientific">Amborella trichopoda</name>
    <dbReference type="NCBI Taxonomy" id="13333"/>
    <lineage>
        <taxon>Eukaryota</taxon>
        <taxon>Viridiplantae</taxon>
        <taxon>Streptophyta</taxon>
        <taxon>Embryophyta</taxon>
        <taxon>Tracheophyta</taxon>
        <taxon>Spermatophyta</taxon>
        <taxon>Magnoliopsida</taxon>
        <taxon>Amborellales</taxon>
        <taxon>Amborellaceae</taxon>
        <taxon>Amborella</taxon>
    </lineage>
</organism>
<name>U5D2E6_AMBTC</name>
<feature type="region of interest" description="Disordered" evidence="1">
    <location>
        <begin position="129"/>
        <end position="164"/>
    </location>
</feature>
<proteinExistence type="predicted"/>
<evidence type="ECO:0000313" key="3">
    <source>
        <dbReference type="Proteomes" id="UP000017836"/>
    </source>
</evidence>
<evidence type="ECO:0000256" key="1">
    <source>
        <dbReference type="SAM" id="MobiDB-lite"/>
    </source>
</evidence>